<comment type="catalytic activity">
    <reaction evidence="8">
        <text>N-acetyl-L-glutamate + ATP = N-acetyl-L-glutamyl 5-phosphate + ADP</text>
        <dbReference type="Rhea" id="RHEA:14629"/>
        <dbReference type="ChEBI" id="CHEBI:30616"/>
        <dbReference type="ChEBI" id="CHEBI:44337"/>
        <dbReference type="ChEBI" id="CHEBI:57936"/>
        <dbReference type="ChEBI" id="CHEBI:456216"/>
        <dbReference type="EC" id="2.7.2.8"/>
    </reaction>
</comment>
<comment type="subcellular location">
    <subcellularLocation>
        <location evidence="8">Cytoplasm</location>
    </subcellularLocation>
</comment>
<evidence type="ECO:0000256" key="1">
    <source>
        <dbReference type="ARBA" id="ARBA00004828"/>
    </source>
</evidence>
<dbReference type="PANTHER" id="PTHR23342">
    <property type="entry name" value="N-ACETYLGLUTAMATE SYNTHASE"/>
    <property type="match status" value="1"/>
</dbReference>
<dbReference type="Proteomes" id="UP000074294">
    <property type="component" value="Unassembled WGS sequence"/>
</dbReference>
<feature type="site" description="Transition state stabilizer" evidence="8">
    <location>
        <position position="32"/>
    </location>
</feature>
<dbReference type="UniPathway" id="UPA00068">
    <property type="reaction ID" value="UER00107"/>
</dbReference>
<keyword evidence="7 8" id="KW-0067">ATP-binding</keyword>
<dbReference type="InterPro" id="IPR001057">
    <property type="entry name" value="Glu/AcGlu_kinase"/>
</dbReference>
<evidence type="ECO:0000256" key="2">
    <source>
        <dbReference type="ARBA" id="ARBA00022571"/>
    </source>
</evidence>
<keyword evidence="5 8" id="KW-0547">Nucleotide-binding</keyword>
<comment type="caution">
    <text evidence="10">The sequence shown here is derived from an EMBL/GenBank/DDBJ whole genome shotgun (WGS) entry which is preliminary data.</text>
</comment>
<dbReference type="AlphaFoldDB" id="A0A147JVD3"/>
<reference evidence="10 11" key="1">
    <citation type="journal article" date="2016" name="Nat. Microbiol.">
        <title>Genomic inference of the metabolism of cosmopolitan subsurface Archaea, Hadesarchaea.</title>
        <authorList>
            <person name="Baker B.J."/>
            <person name="Saw J.H."/>
            <person name="Lind A.E."/>
            <person name="Lazar C.S."/>
            <person name="Hinrichs K.-U."/>
            <person name="Teske A.P."/>
            <person name="Ettema T.J."/>
        </authorList>
    </citation>
    <scope>NUCLEOTIDE SEQUENCE [LARGE SCALE GENOMIC DNA]</scope>
</reference>
<dbReference type="STRING" id="1776334.APZ16_00015"/>
<dbReference type="InterPro" id="IPR041727">
    <property type="entry name" value="NAGK-C"/>
</dbReference>
<feature type="binding site" evidence="8">
    <location>
        <position position="193"/>
    </location>
    <ligand>
        <name>substrate</name>
    </ligand>
</feature>
<keyword evidence="3 8" id="KW-0028">Amino-acid biosynthesis</keyword>
<comment type="similarity">
    <text evidence="8">Belongs to the acetylglutamate kinase family. ArgB subfamily.</text>
</comment>
<dbReference type="EMBL" id="LQMQ01000041">
    <property type="protein sequence ID" value="KUO40455.1"/>
    <property type="molecule type" value="Genomic_DNA"/>
</dbReference>
<dbReference type="HAMAP" id="MF_00082">
    <property type="entry name" value="ArgB"/>
    <property type="match status" value="1"/>
</dbReference>
<name>A0A147JVD3_HADYE</name>
<dbReference type="EC" id="2.7.2.8" evidence="8"/>
<evidence type="ECO:0000256" key="5">
    <source>
        <dbReference type="ARBA" id="ARBA00022741"/>
    </source>
</evidence>
<evidence type="ECO:0000256" key="8">
    <source>
        <dbReference type="HAMAP-Rule" id="MF_00082"/>
    </source>
</evidence>
<dbReference type="PANTHER" id="PTHR23342:SF0">
    <property type="entry name" value="N-ACETYLGLUTAMATE SYNTHASE, MITOCHONDRIAL"/>
    <property type="match status" value="1"/>
</dbReference>
<evidence type="ECO:0000256" key="3">
    <source>
        <dbReference type="ARBA" id="ARBA00022605"/>
    </source>
</evidence>
<dbReference type="GO" id="GO:0003991">
    <property type="term" value="F:acetylglutamate kinase activity"/>
    <property type="evidence" value="ECO:0007669"/>
    <property type="project" value="UniProtKB-UniRule"/>
</dbReference>
<keyword evidence="2 8" id="KW-0055">Arginine biosynthesis</keyword>
<dbReference type="PIRSF" id="PIRSF000728">
    <property type="entry name" value="NAGK"/>
    <property type="match status" value="1"/>
</dbReference>
<keyword evidence="4 8" id="KW-0808">Transferase</keyword>
<dbReference type="CDD" id="cd04250">
    <property type="entry name" value="AAK_NAGK-C"/>
    <property type="match status" value="1"/>
</dbReference>
<dbReference type="InterPro" id="IPR001048">
    <property type="entry name" value="Asp/Glu/Uridylate_kinase"/>
</dbReference>
<evidence type="ECO:0000256" key="7">
    <source>
        <dbReference type="ARBA" id="ARBA00022840"/>
    </source>
</evidence>
<dbReference type="InterPro" id="IPR004662">
    <property type="entry name" value="AcgluKinase_fam"/>
</dbReference>
<dbReference type="GO" id="GO:0005524">
    <property type="term" value="F:ATP binding"/>
    <property type="evidence" value="ECO:0007669"/>
    <property type="project" value="UniProtKB-UniRule"/>
</dbReference>
<dbReference type="InterPro" id="IPR037528">
    <property type="entry name" value="ArgB"/>
</dbReference>
<feature type="site" description="Transition state stabilizer" evidence="8">
    <location>
        <position position="256"/>
    </location>
</feature>
<evidence type="ECO:0000256" key="4">
    <source>
        <dbReference type="ARBA" id="ARBA00022679"/>
    </source>
</evidence>
<sequence length="300" mass="32622">MNNSAKMTDRAKVLLEALPFIQQFHDKIIVVKLGGRVISNEEMLNTLLQDIVLLNLFGMKMVVVHGGGPEISEEMRKSGVKPKFIEGLRVTDEKTMEILHEQLAGKINKQIVLGINHHGGKAFGISGMDGNLIRARKLIYKTTTSKGKEVEIDLGLVGEVEKIDPAIIHNFLKAGCIPVIAPIGIDAEGHSLNINADMVAAELAGAVRAKKLVIITDVMGVMRDPNDEKTLISTLTADEIQSLMQQGIIKKGMIPKVEACLKALQLGVERCHIINGNIPHVLLLEILTETGVGTMIVRGK</sequence>
<accession>A0A147JVD3</accession>
<evidence type="ECO:0000313" key="10">
    <source>
        <dbReference type="EMBL" id="KUO40455.1"/>
    </source>
</evidence>
<dbReference type="GO" id="GO:0042450">
    <property type="term" value="P:L-arginine biosynthetic process via ornithine"/>
    <property type="evidence" value="ECO:0007669"/>
    <property type="project" value="UniProtKB-UniRule"/>
</dbReference>
<feature type="domain" description="Aspartate/glutamate/uridylate kinase" evidence="9">
    <location>
        <begin position="27"/>
        <end position="275"/>
    </location>
</feature>
<dbReference type="NCBIfam" id="TIGR00761">
    <property type="entry name" value="argB"/>
    <property type="match status" value="1"/>
</dbReference>
<dbReference type="Pfam" id="PF00696">
    <property type="entry name" value="AA_kinase"/>
    <property type="match status" value="1"/>
</dbReference>
<dbReference type="FunFam" id="3.40.1160.10:FF:000004">
    <property type="entry name" value="Acetylglutamate kinase"/>
    <property type="match status" value="1"/>
</dbReference>
<evidence type="ECO:0000313" key="11">
    <source>
        <dbReference type="Proteomes" id="UP000074294"/>
    </source>
</evidence>
<comment type="pathway">
    <text evidence="1 8">Amino-acid biosynthesis; L-arginine biosynthesis; N(2)-acetyl-L-ornithine from L-glutamate: step 2/4.</text>
</comment>
<dbReference type="InterPro" id="IPR036393">
    <property type="entry name" value="AceGlu_kinase-like_sf"/>
</dbReference>
<dbReference type="PRINTS" id="PR00474">
    <property type="entry name" value="GLU5KINASE"/>
</dbReference>
<dbReference type="SUPFAM" id="SSF53633">
    <property type="entry name" value="Carbamate kinase-like"/>
    <property type="match status" value="1"/>
</dbReference>
<dbReference type="Gene3D" id="3.40.1160.10">
    <property type="entry name" value="Acetylglutamate kinase-like"/>
    <property type="match status" value="1"/>
</dbReference>
<evidence type="ECO:0000256" key="6">
    <source>
        <dbReference type="ARBA" id="ARBA00022777"/>
    </source>
</evidence>
<feature type="binding site" evidence="8">
    <location>
        <position position="89"/>
    </location>
    <ligand>
        <name>substrate</name>
    </ligand>
</feature>
<keyword evidence="8" id="KW-0963">Cytoplasm</keyword>
<comment type="function">
    <text evidence="8">Catalyzes the ATP-dependent phosphorylation of N-acetyl-L-glutamate.</text>
</comment>
<proteinExistence type="inferred from homology"/>
<protein>
    <recommendedName>
        <fullName evidence="8">Acetylglutamate kinase</fullName>
        <ecNumber evidence="8">2.7.2.8</ecNumber>
    </recommendedName>
    <alternativeName>
        <fullName evidence="8">N-acetyl-L-glutamate 5-phosphotransferase</fullName>
    </alternativeName>
    <alternativeName>
        <fullName evidence="8">NAG kinase</fullName>
        <shortName evidence="8">NAGK</shortName>
    </alternativeName>
</protein>
<evidence type="ECO:0000259" key="9">
    <source>
        <dbReference type="Pfam" id="PF00696"/>
    </source>
</evidence>
<feature type="binding site" evidence="8">
    <location>
        <begin position="67"/>
        <end position="68"/>
    </location>
    <ligand>
        <name>substrate</name>
    </ligand>
</feature>
<keyword evidence="6 8" id="KW-0418">Kinase</keyword>
<dbReference type="GO" id="GO:0005737">
    <property type="term" value="C:cytoplasm"/>
    <property type="evidence" value="ECO:0007669"/>
    <property type="project" value="UniProtKB-SubCell"/>
</dbReference>
<gene>
    <name evidence="8" type="primary">argB</name>
    <name evidence="10" type="ORF">APZ16_00015</name>
</gene>
<organism evidence="10 11">
    <name type="scientific">Hadarchaeum yellowstonense</name>
    <dbReference type="NCBI Taxonomy" id="1776334"/>
    <lineage>
        <taxon>Archaea</taxon>
        <taxon>Methanobacteriati</taxon>
        <taxon>Candidatus Hadarchaeota</taxon>
        <taxon>Candidatus Hadarchaeia</taxon>
        <taxon>Candidatus Hadarchaeales</taxon>
        <taxon>Candidatus Hadarchaeaceae</taxon>
        <taxon>Candidatus Hadarchaeum</taxon>
    </lineage>
</organism>